<dbReference type="Pfam" id="PF10536">
    <property type="entry name" value="PMD"/>
    <property type="match status" value="1"/>
</dbReference>
<evidence type="ECO:0000259" key="1">
    <source>
        <dbReference type="Pfam" id="PF10536"/>
    </source>
</evidence>
<dbReference type="AlphaFoldDB" id="A0A834TH62"/>
<keyword evidence="3" id="KW-1185">Reference proteome</keyword>
<dbReference type="OrthoDB" id="1421598at2759"/>
<evidence type="ECO:0000313" key="3">
    <source>
        <dbReference type="Proteomes" id="UP000634136"/>
    </source>
</evidence>
<proteinExistence type="predicted"/>
<reference evidence="2" key="1">
    <citation type="submission" date="2020-09" db="EMBL/GenBank/DDBJ databases">
        <title>Genome-Enabled Discovery of Anthraquinone Biosynthesis in Senna tora.</title>
        <authorList>
            <person name="Kang S.-H."/>
            <person name="Pandey R.P."/>
            <person name="Lee C.-M."/>
            <person name="Sim J.-S."/>
            <person name="Jeong J.-T."/>
            <person name="Choi B.-S."/>
            <person name="Jung M."/>
            <person name="Ginzburg D."/>
            <person name="Zhao K."/>
            <person name="Won S.Y."/>
            <person name="Oh T.-J."/>
            <person name="Yu Y."/>
            <person name="Kim N.-H."/>
            <person name="Lee O.R."/>
            <person name="Lee T.-H."/>
            <person name="Bashyal P."/>
            <person name="Kim T.-S."/>
            <person name="Lee W.-H."/>
            <person name="Kawkins C."/>
            <person name="Kim C.-K."/>
            <person name="Kim J.S."/>
            <person name="Ahn B.O."/>
            <person name="Rhee S.Y."/>
            <person name="Sohng J.K."/>
        </authorList>
    </citation>
    <scope>NUCLEOTIDE SEQUENCE</scope>
    <source>
        <tissue evidence="2">Leaf</tissue>
    </source>
</reference>
<organism evidence="2 3">
    <name type="scientific">Senna tora</name>
    <dbReference type="NCBI Taxonomy" id="362788"/>
    <lineage>
        <taxon>Eukaryota</taxon>
        <taxon>Viridiplantae</taxon>
        <taxon>Streptophyta</taxon>
        <taxon>Embryophyta</taxon>
        <taxon>Tracheophyta</taxon>
        <taxon>Spermatophyta</taxon>
        <taxon>Magnoliopsida</taxon>
        <taxon>eudicotyledons</taxon>
        <taxon>Gunneridae</taxon>
        <taxon>Pentapetalae</taxon>
        <taxon>rosids</taxon>
        <taxon>fabids</taxon>
        <taxon>Fabales</taxon>
        <taxon>Fabaceae</taxon>
        <taxon>Caesalpinioideae</taxon>
        <taxon>Cassia clade</taxon>
        <taxon>Senna</taxon>
    </lineage>
</organism>
<dbReference type="PANTHER" id="PTHR46033">
    <property type="entry name" value="PROTEIN MAIN-LIKE 2"/>
    <property type="match status" value="1"/>
</dbReference>
<gene>
    <name evidence="2" type="ORF">G2W53_027602</name>
</gene>
<dbReference type="EMBL" id="JAAIUW010000008">
    <property type="protein sequence ID" value="KAF7822147.1"/>
    <property type="molecule type" value="Genomic_DNA"/>
</dbReference>
<dbReference type="InterPro" id="IPR044824">
    <property type="entry name" value="MAIN-like"/>
</dbReference>
<dbReference type="PANTHER" id="PTHR46033:SF8">
    <property type="entry name" value="PROTEIN MAINTENANCE OF MERISTEMS-LIKE"/>
    <property type="match status" value="1"/>
</dbReference>
<dbReference type="Proteomes" id="UP000634136">
    <property type="component" value="Unassembled WGS sequence"/>
</dbReference>
<dbReference type="GO" id="GO:0010073">
    <property type="term" value="P:meristem maintenance"/>
    <property type="evidence" value="ECO:0007669"/>
    <property type="project" value="InterPro"/>
</dbReference>
<accession>A0A834TH62</accession>
<feature type="domain" description="Aminotransferase-like plant mobile" evidence="1">
    <location>
        <begin position="49"/>
        <end position="95"/>
    </location>
</feature>
<evidence type="ECO:0000313" key="2">
    <source>
        <dbReference type="EMBL" id="KAF7822147.1"/>
    </source>
</evidence>
<protein>
    <submittedName>
        <fullName evidence="2">Serine/threonine-protein phosphatase 7 long form-like</fullName>
    </submittedName>
</protein>
<dbReference type="InterPro" id="IPR019557">
    <property type="entry name" value="AminoTfrase-like_pln_mobile"/>
</dbReference>
<name>A0A834TH62_9FABA</name>
<comment type="caution">
    <text evidence="2">The sequence shown here is derived from an EMBL/GenBank/DDBJ whole genome shotgun (WGS) entry which is preliminary data.</text>
</comment>
<sequence length="216" mass="24584">MDPIGEAARYIRLNPPDASDLYLQPRHRSEEMTPNVRILQTGLVGYFPYDWQLVTTLLMRWRPETHTFYMAVGIGETMITLEDIAIHLGLPIDGRKGEQFPLDAGSGGDESAEELYQMGSIVGALQLWPSCFARCARRQGGLRSHRWSDYRVTATESCMHNVTEYLSKMNNMSAARAYRPLSSVNWQPHAHLIRNGDIHDYCLRKIELGRAHVPLL</sequence>